<dbReference type="PANTHER" id="PTHR23225:SF2">
    <property type="entry name" value="AT09679P-RELATED"/>
    <property type="match status" value="1"/>
</dbReference>
<dbReference type="GO" id="GO:0003700">
    <property type="term" value="F:DNA-binding transcription factor activity"/>
    <property type="evidence" value="ECO:0007669"/>
    <property type="project" value="InterPro"/>
</dbReference>
<sequence length="517" mass="59077">MTRAPQPMSTMALQFRDLPQINMDESRYSAWGANHYSHMHHYSHHDVSFRTQDEMYYEDLDNGMVSMQPMERFMHDQYPLAQGVLHANIPVQHQLGRQYEPQWPSTDSFRNVSPDRTSGSGTSSYDAQNELHSPHPYHAGLYGSPTALFSQSSLPYPTTDRFTEEGYGSPTTPLHGGNLCNLRQLEYEPAPEQEPLMEEADDIDLKQEGCVHDHISVKVETAPTNGFREYADSGIGNSPREAESVEPMVTPEIPEDPASDSDYSPTSSRSGKRRRSSASNSSPNRISKRSGTSISKPSSSSKVIKRTRRASNPVKKYVEADDDRRYFPCPLAAYSCNSTFSSKNEWKRHVSTQHIKLGFWRCDLCPPSTDPNDDQTFYYNDFNRKDLFTQHLRRMHAVPKDSHSRSSKEFPVNEDNLPEHQTRCLQSLRTAPQQSSCLFCERTFEGPLSWDERMEHVGRHLEKDRKGSIDMLDVKSWNEDKALEGYLLDEGLIVREHGSWRIGDGKRRLNGESDEEE</sequence>
<dbReference type="AlphaFoldDB" id="A0A8K0R3Q4"/>
<evidence type="ECO:0000313" key="3">
    <source>
        <dbReference type="Proteomes" id="UP000813461"/>
    </source>
</evidence>
<keyword evidence="3" id="KW-1185">Reference proteome</keyword>
<dbReference type="InterPro" id="IPR039970">
    <property type="entry name" value="TF_Grauzone"/>
</dbReference>
<dbReference type="EMBL" id="JAGMVJ010000010">
    <property type="protein sequence ID" value="KAH7086957.1"/>
    <property type="molecule type" value="Genomic_DNA"/>
</dbReference>
<feature type="compositionally biased region" description="Low complexity" evidence="1">
    <location>
        <begin position="277"/>
        <end position="302"/>
    </location>
</feature>
<evidence type="ECO:0008006" key="4">
    <source>
        <dbReference type="Google" id="ProtNLM"/>
    </source>
</evidence>
<dbReference type="Proteomes" id="UP000813461">
    <property type="component" value="Unassembled WGS sequence"/>
</dbReference>
<feature type="region of interest" description="Disordered" evidence="1">
    <location>
        <begin position="98"/>
        <end position="144"/>
    </location>
</feature>
<dbReference type="Gene3D" id="3.30.160.60">
    <property type="entry name" value="Classic Zinc Finger"/>
    <property type="match status" value="1"/>
</dbReference>
<dbReference type="PANTHER" id="PTHR23225">
    <property type="entry name" value="ZINC FINGER PROTEIN"/>
    <property type="match status" value="1"/>
</dbReference>
<dbReference type="OrthoDB" id="5388486at2759"/>
<comment type="caution">
    <text evidence="2">The sequence shown here is derived from an EMBL/GenBank/DDBJ whole genome shotgun (WGS) entry which is preliminary data.</text>
</comment>
<name>A0A8K0R3Q4_9PLEO</name>
<gene>
    <name evidence="2" type="ORF">FB567DRAFT_56026</name>
</gene>
<evidence type="ECO:0000256" key="1">
    <source>
        <dbReference type="SAM" id="MobiDB-lite"/>
    </source>
</evidence>
<protein>
    <recommendedName>
        <fullName evidence="4">C2H2-type domain-containing protein</fullName>
    </recommendedName>
</protein>
<proteinExistence type="predicted"/>
<evidence type="ECO:0000313" key="2">
    <source>
        <dbReference type="EMBL" id="KAH7086957.1"/>
    </source>
</evidence>
<feature type="region of interest" description="Disordered" evidence="1">
    <location>
        <begin position="227"/>
        <end position="313"/>
    </location>
</feature>
<accession>A0A8K0R3Q4</accession>
<feature type="compositionally biased region" description="Low complexity" evidence="1">
    <location>
        <begin position="260"/>
        <end position="269"/>
    </location>
</feature>
<feature type="compositionally biased region" description="Polar residues" evidence="1">
    <location>
        <begin position="103"/>
        <end position="131"/>
    </location>
</feature>
<organism evidence="2 3">
    <name type="scientific">Paraphoma chrysanthemicola</name>
    <dbReference type="NCBI Taxonomy" id="798071"/>
    <lineage>
        <taxon>Eukaryota</taxon>
        <taxon>Fungi</taxon>
        <taxon>Dikarya</taxon>
        <taxon>Ascomycota</taxon>
        <taxon>Pezizomycotina</taxon>
        <taxon>Dothideomycetes</taxon>
        <taxon>Pleosporomycetidae</taxon>
        <taxon>Pleosporales</taxon>
        <taxon>Pleosporineae</taxon>
        <taxon>Phaeosphaeriaceae</taxon>
        <taxon>Paraphoma</taxon>
    </lineage>
</organism>
<reference evidence="2" key="1">
    <citation type="journal article" date="2021" name="Nat. Commun.">
        <title>Genetic determinants of endophytism in the Arabidopsis root mycobiome.</title>
        <authorList>
            <person name="Mesny F."/>
            <person name="Miyauchi S."/>
            <person name="Thiergart T."/>
            <person name="Pickel B."/>
            <person name="Atanasova L."/>
            <person name="Karlsson M."/>
            <person name="Huettel B."/>
            <person name="Barry K.W."/>
            <person name="Haridas S."/>
            <person name="Chen C."/>
            <person name="Bauer D."/>
            <person name="Andreopoulos W."/>
            <person name="Pangilinan J."/>
            <person name="LaButti K."/>
            <person name="Riley R."/>
            <person name="Lipzen A."/>
            <person name="Clum A."/>
            <person name="Drula E."/>
            <person name="Henrissat B."/>
            <person name="Kohler A."/>
            <person name="Grigoriev I.V."/>
            <person name="Martin F.M."/>
            <person name="Hacquard S."/>
        </authorList>
    </citation>
    <scope>NUCLEOTIDE SEQUENCE</scope>
    <source>
        <strain evidence="2">MPI-SDFR-AT-0120</strain>
    </source>
</reference>